<protein>
    <recommendedName>
        <fullName evidence="3">F-box domain-containing protein</fullName>
    </recommendedName>
</protein>
<evidence type="ECO:0000313" key="2">
    <source>
        <dbReference type="Proteomes" id="UP000467700"/>
    </source>
</evidence>
<dbReference type="Gene3D" id="3.80.10.10">
    <property type="entry name" value="Ribonuclease Inhibitor"/>
    <property type="match status" value="1"/>
</dbReference>
<organism evidence="1 2">
    <name type="scientific">Cyclocybe aegerita</name>
    <name type="common">Black poplar mushroom</name>
    <name type="synonym">Agrocybe aegerita</name>
    <dbReference type="NCBI Taxonomy" id="1973307"/>
    <lineage>
        <taxon>Eukaryota</taxon>
        <taxon>Fungi</taxon>
        <taxon>Dikarya</taxon>
        <taxon>Basidiomycota</taxon>
        <taxon>Agaricomycotina</taxon>
        <taxon>Agaricomycetes</taxon>
        <taxon>Agaricomycetidae</taxon>
        <taxon>Agaricales</taxon>
        <taxon>Agaricineae</taxon>
        <taxon>Bolbitiaceae</taxon>
        <taxon>Cyclocybe</taxon>
    </lineage>
</organism>
<evidence type="ECO:0000313" key="1">
    <source>
        <dbReference type="EMBL" id="CAA7270233.1"/>
    </source>
</evidence>
<name>A0A8S0XSC5_CYCAE</name>
<evidence type="ECO:0008006" key="3">
    <source>
        <dbReference type="Google" id="ProtNLM"/>
    </source>
</evidence>
<dbReference type="SUPFAM" id="SSF52047">
    <property type="entry name" value="RNI-like"/>
    <property type="match status" value="1"/>
</dbReference>
<gene>
    <name evidence="1" type="ORF">AAE3_LOCUS12440</name>
</gene>
<sequence length="670" mass="75494">MLSSETLVLCHKCTSHILTTPPPEPSPITPLLTSNNVPEPHEVAIVLEVIRSCSTVVAQIDELMAQVARVLGILQAQRSEYEEHIEKHEKVLSKVRVLPIGVLSEIFLRTLPQGEDQDSMMKFNTLDQDFVPWTLTRVCRSWRAAALLTPALWTRLPYFQFGPGSLVESQPEALALLRRSLDISPSIPFSVNLGLDPMFPAHLSNPQFTHLLFPHSNRFEHMTVHGHHRDISQRLSQIQGNLKSLRSLSLYLIGSTINLTDPSLPVTTFVDAPRLQDLHLSFSPTQQLVHLQSYVALPWTQLCHASIGRIAVGGLATLLSSAPALQECVIDELVQEASSVPSFTSAALRRLRIRIHSSSDALNLFFSHTTLPSLQKLSLTVLCLDIVPLVTFVSRSSCPLTLLYVTFVRCNGHLARLFGALPSLTDLGMSYRYDLLEDILRKDESGVAVLPRLRHLLLRFPRTRDIWTPSGMHPGAGPTCLSEDYQRLVYELERADLASLDTLTLDRLSLKHQDAFFLALDRWSDVQRNVYDRLLSDWNDSLRQIIHPETTIIESLKLDKILSEIESHPEISARYIHGNPILKQLPQDLALLPADQESLRLRGDSIFARWWTSLDEYLNAVGWRFSKETRTLVYGRRRGSLTVKGLVQSHDPFASFKEENGFVMLPASSW</sequence>
<dbReference type="OrthoDB" id="2884634at2759"/>
<keyword evidence="2" id="KW-1185">Reference proteome</keyword>
<dbReference type="InterPro" id="IPR032675">
    <property type="entry name" value="LRR_dom_sf"/>
</dbReference>
<dbReference type="EMBL" id="CACVBS010000087">
    <property type="protein sequence ID" value="CAA7270233.1"/>
    <property type="molecule type" value="Genomic_DNA"/>
</dbReference>
<comment type="caution">
    <text evidence="1">The sequence shown here is derived from an EMBL/GenBank/DDBJ whole genome shotgun (WGS) entry which is preliminary data.</text>
</comment>
<accession>A0A8S0XSC5</accession>
<dbReference type="AlphaFoldDB" id="A0A8S0XSC5"/>
<reference evidence="1 2" key="1">
    <citation type="submission" date="2020-01" db="EMBL/GenBank/DDBJ databases">
        <authorList>
            <person name="Gupta K D."/>
        </authorList>
    </citation>
    <scope>NUCLEOTIDE SEQUENCE [LARGE SCALE GENOMIC DNA]</scope>
</reference>
<dbReference type="Proteomes" id="UP000467700">
    <property type="component" value="Unassembled WGS sequence"/>
</dbReference>
<proteinExistence type="predicted"/>